<dbReference type="AlphaFoldDB" id="A0A5B0R3K0"/>
<comment type="caution">
    <text evidence="2">The sequence shown here is derived from an EMBL/GenBank/DDBJ whole genome shotgun (WGS) entry which is preliminary data.</text>
</comment>
<gene>
    <name evidence="2" type="ORF">PGT21_029275</name>
</gene>
<dbReference type="EMBL" id="VSWC01000001">
    <property type="protein sequence ID" value="KAA1119565.1"/>
    <property type="molecule type" value="Genomic_DNA"/>
</dbReference>
<dbReference type="OrthoDB" id="2506225at2759"/>
<organism evidence="2 3">
    <name type="scientific">Puccinia graminis f. sp. tritici</name>
    <dbReference type="NCBI Taxonomy" id="56615"/>
    <lineage>
        <taxon>Eukaryota</taxon>
        <taxon>Fungi</taxon>
        <taxon>Dikarya</taxon>
        <taxon>Basidiomycota</taxon>
        <taxon>Pucciniomycotina</taxon>
        <taxon>Pucciniomycetes</taxon>
        <taxon>Pucciniales</taxon>
        <taxon>Pucciniaceae</taxon>
        <taxon>Puccinia</taxon>
    </lineage>
</organism>
<reference evidence="2 3" key="1">
    <citation type="submission" date="2019-05" db="EMBL/GenBank/DDBJ databases">
        <title>Emergence of the Ug99 lineage of the wheat stem rust pathogen through somatic hybridization.</title>
        <authorList>
            <person name="Li F."/>
            <person name="Upadhyaya N.M."/>
            <person name="Sperschneider J."/>
            <person name="Matny O."/>
            <person name="Nguyen-Phuc H."/>
            <person name="Mago R."/>
            <person name="Raley C."/>
            <person name="Miller M.E."/>
            <person name="Silverstein K.A.T."/>
            <person name="Henningsen E."/>
            <person name="Hirsch C.D."/>
            <person name="Visser B."/>
            <person name="Pretorius Z.A."/>
            <person name="Steffenson B.J."/>
            <person name="Schwessinger B."/>
            <person name="Dodds P.N."/>
            <person name="Figueroa M."/>
        </authorList>
    </citation>
    <scope>NUCLEOTIDE SEQUENCE [LARGE SCALE GENOMIC DNA]</scope>
    <source>
        <strain evidence="2">21-0</strain>
    </source>
</reference>
<evidence type="ECO:0000313" key="2">
    <source>
        <dbReference type="EMBL" id="KAA1119565.1"/>
    </source>
</evidence>
<evidence type="ECO:0000256" key="1">
    <source>
        <dbReference type="SAM" id="Coils"/>
    </source>
</evidence>
<protein>
    <submittedName>
        <fullName evidence="2">Uncharacterized protein</fullName>
    </submittedName>
</protein>
<name>A0A5B0R3K0_PUCGR</name>
<sequence>MTKLITISVNGRPSRITQDILKRTAMRRKREAEKALVRARDSLKVLLKAKYPTRRPVEVGDTNSDTALLSKGYVYETPSNRRRGGGHGAPFLRSPLAYCPVAAVEPEVPQAPWVIFESPSFGILDNLDMTTTSDFATNVLNLYNRAQNMTDAQLTEAIASDEWWSEVERCWNQTFKPQEREVTPLPEFETLPEFEALPEFEMTAEEFPLLFELLKA</sequence>
<feature type="coiled-coil region" evidence="1">
    <location>
        <begin position="22"/>
        <end position="49"/>
    </location>
</feature>
<proteinExistence type="predicted"/>
<accession>A0A5B0R3K0</accession>
<dbReference type="Proteomes" id="UP000324748">
    <property type="component" value="Unassembled WGS sequence"/>
</dbReference>
<evidence type="ECO:0000313" key="3">
    <source>
        <dbReference type="Proteomes" id="UP000324748"/>
    </source>
</evidence>
<keyword evidence="1" id="KW-0175">Coiled coil</keyword>
<keyword evidence="3" id="KW-1185">Reference proteome</keyword>